<reference evidence="13" key="1">
    <citation type="submission" date="2022-11" db="UniProtKB">
        <authorList>
            <consortium name="WormBaseParasite"/>
        </authorList>
    </citation>
    <scope>IDENTIFICATION</scope>
</reference>
<keyword evidence="8" id="KW-0012">Acyltransferase</keyword>
<evidence type="ECO:0000313" key="13">
    <source>
        <dbReference type="WBParaSite" id="scaffold3813_cov275.g7199"/>
    </source>
</evidence>
<dbReference type="GO" id="GO:0004366">
    <property type="term" value="F:glycerol-3-phosphate O-acyltransferase activity"/>
    <property type="evidence" value="ECO:0007669"/>
    <property type="project" value="TreeGrafter"/>
</dbReference>
<feature type="transmembrane region" description="Helical" evidence="10">
    <location>
        <begin position="136"/>
        <end position="152"/>
    </location>
</feature>
<dbReference type="AlphaFoldDB" id="A0A915MGL0"/>
<sequence length="266" mass="29823">MAKLEKETTNPTTFNIETPEKNLEQNSSQESSSKESTPANTPQDSDKFYGIIKRKWSRNIENKLVEHVGNSNVHPLAQKVAKRVASHAKGLKLLAEEGNEINDAEYATIKVLAADTLAFITSGIEAIIEDDVTQRWYSYCIWAIGAFIRYGLLFPFRFSIFISASFLMGTLPALVGYIPNERMCMRAFSTIITFHGEENKPKNGISVANHTSPIDVMILSTDNCYAMVGQRHDGFLGLIEKALDRGAHHIWFERAESKDRHAVAKK</sequence>
<evidence type="ECO:0000256" key="8">
    <source>
        <dbReference type="ARBA" id="ARBA00023315"/>
    </source>
</evidence>
<comment type="similarity">
    <text evidence="2">Belongs to the 1-acyl-sn-glycerol-3-phosphate acyltransferase family.</text>
</comment>
<evidence type="ECO:0000313" key="12">
    <source>
        <dbReference type="Proteomes" id="UP000887561"/>
    </source>
</evidence>
<dbReference type="GO" id="GO:0005783">
    <property type="term" value="C:endoplasmic reticulum"/>
    <property type="evidence" value="ECO:0007669"/>
    <property type="project" value="TreeGrafter"/>
</dbReference>
<evidence type="ECO:0000256" key="10">
    <source>
        <dbReference type="SAM" id="Phobius"/>
    </source>
</evidence>
<evidence type="ECO:0000256" key="3">
    <source>
        <dbReference type="ARBA" id="ARBA00022679"/>
    </source>
</evidence>
<evidence type="ECO:0000259" key="11">
    <source>
        <dbReference type="Pfam" id="PF01553"/>
    </source>
</evidence>
<dbReference type="InterPro" id="IPR002123">
    <property type="entry name" value="Plipid/glycerol_acylTrfase"/>
</dbReference>
<evidence type="ECO:0000256" key="1">
    <source>
        <dbReference type="ARBA" id="ARBA00004370"/>
    </source>
</evidence>
<evidence type="ECO:0000256" key="7">
    <source>
        <dbReference type="ARBA" id="ARBA00023136"/>
    </source>
</evidence>
<evidence type="ECO:0000256" key="9">
    <source>
        <dbReference type="SAM" id="MobiDB-lite"/>
    </source>
</evidence>
<feature type="domain" description="Phospholipid/glycerol acyltransferase" evidence="11">
    <location>
        <begin position="192"/>
        <end position="265"/>
    </location>
</feature>
<evidence type="ECO:0000256" key="2">
    <source>
        <dbReference type="ARBA" id="ARBA00008655"/>
    </source>
</evidence>
<accession>A0A915MGL0</accession>
<dbReference type="PANTHER" id="PTHR23063">
    <property type="entry name" value="PHOSPHOLIPID ACYLTRANSFERASE"/>
    <property type="match status" value="1"/>
</dbReference>
<keyword evidence="5 10" id="KW-1133">Transmembrane helix</keyword>
<keyword evidence="6" id="KW-0443">Lipid metabolism</keyword>
<dbReference type="WBParaSite" id="scaffold3813_cov275.g7199">
    <property type="protein sequence ID" value="scaffold3813_cov275.g7199"/>
    <property type="gene ID" value="scaffold3813_cov275.g7199"/>
</dbReference>
<proteinExistence type="inferred from homology"/>
<dbReference type="GO" id="GO:0019432">
    <property type="term" value="P:triglyceride biosynthetic process"/>
    <property type="evidence" value="ECO:0007669"/>
    <property type="project" value="TreeGrafter"/>
</dbReference>
<dbReference type="GO" id="GO:0016020">
    <property type="term" value="C:membrane"/>
    <property type="evidence" value="ECO:0007669"/>
    <property type="project" value="UniProtKB-SubCell"/>
</dbReference>
<feature type="region of interest" description="Disordered" evidence="9">
    <location>
        <begin position="1"/>
        <end position="46"/>
    </location>
</feature>
<evidence type="ECO:0000256" key="4">
    <source>
        <dbReference type="ARBA" id="ARBA00022692"/>
    </source>
</evidence>
<keyword evidence="12" id="KW-1185">Reference proteome</keyword>
<dbReference type="Proteomes" id="UP000887561">
    <property type="component" value="Unplaced"/>
</dbReference>
<protein>
    <submittedName>
        <fullName evidence="13">Phospholipid/glycerol acyltransferase domain-containing protein</fullName>
    </submittedName>
</protein>
<keyword evidence="7 10" id="KW-0472">Membrane</keyword>
<comment type="subcellular location">
    <subcellularLocation>
        <location evidence="1">Membrane</location>
    </subcellularLocation>
</comment>
<evidence type="ECO:0000256" key="6">
    <source>
        <dbReference type="ARBA" id="ARBA00023098"/>
    </source>
</evidence>
<keyword evidence="4 10" id="KW-0812">Transmembrane</keyword>
<keyword evidence="3" id="KW-0808">Transferase</keyword>
<dbReference type="PANTHER" id="PTHR23063:SF2">
    <property type="entry name" value="GLYCEROL-3-PHOSPHATE ACYLTRANSFERASE 4, ISOFORM D-RELATED"/>
    <property type="match status" value="1"/>
</dbReference>
<name>A0A915MGL0_MELJA</name>
<dbReference type="Pfam" id="PF01553">
    <property type="entry name" value="Acyltransferase"/>
    <property type="match status" value="1"/>
</dbReference>
<organism evidence="12 13">
    <name type="scientific">Meloidogyne javanica</name>
    <name type="common">Root-knot nematode worm</name>
    <dbReference type="NCBI Taxonomy" id="6303"/>
    <lineage>
        <taxon>Eukaryota</taxon>
        <taxon>Metazoa</taxon>
        <taxon>Ecdysozoa</taxon>
        <taxon>Nematoda</taxon>
        <taxon>Chromadorea</taxon>
        <taxon>Rhabditida</taxon>
        <taxon>Tylenchina</taxon>
        <taxon>Tylenchomorpha</taxon>
        <taxon>Tylenchoidea</taxon>
        <taxon>Meloidogynidae</taxon>
        <taxon>Meloidogyninae</taxon>
        <taxon>Meloidogyne</taxon>
        <taxon>Meloidogyne incognita group</taxon>
    </lineage>
</organism>
<feature type="transmembrane region" description="Helical" evidence="10">
    <location>
        <begin position="158"/>
        <end position="178"/>
    </location>
</feature>
<evidence type="ECO:0000256" key="5">
    <source>
        <dbReference type="ARBA" id="ARBA00022989"/>
    </source>
</evidence>
<feature type="compositionally biased region" description="Low complexity" evidence="9">
    <location>
        <begin position="24"/>
        <end position="36"/>
    </location>
</feature>